<gene>
    <name evidence="1" type="ORF">CAL65_10900</name>
</gene>
<dbReference type="EMBL" id="NFZW01000009">
    <property type="protein sequence ID" value="RFA36478.1"/>
    <property type="molecule type" value="Genomic_DNA"/>
</dbReference>
<protein>
    <submittedName>
        <fullName evidence="1">Uncharacterized protein</fullName>
    </submittedName>
</protein>
<organism evidence="1 2">
    <name type="scientific">Alkalilimnicola ehrlichii</name>
    <dbReference type="NCBI Taxonomy" id="351052"/>
    <lineage>
        <taxon>Bacteria</taxon>
        <taxon>Pseudomonadati</taxon>
        <taxon>Pseudomonadota</taxon>
        <taxon>Gammaproteobacteria</taxon>
        <taxon>Chromatiales</taxon>
        <taxon>Ectothiorhodospiraceae</taxon>
        <taxon>Alkalilimnicola</taxon>
    </lineage>
</organism>
<sequence>MEPVCCTRQDMDENGKSGENKTCLFQASAVCATIRAVRDQTARQLATARQANDYAPGLNRRIYEVRGMLELARRLSFPPELLLFLEDHYQALRMRKKDCLTKQPLYNLG</sequence>
<proteinExistence type="predicted"/>
<dbReference type="AlphaFoldDB" id="A0A3E0WUH0"/>
<reference evidence="2" key="1">
    <citation type="submission" date="2017-05" db="EMBL/GenBank/DDBJ databases">
        <authorList>
            <person name="Sharma S."/>
            <person name="Sidhu C."/>
            <person name="Pinnaka A.K."/>
        </authorList>
    </citation>
    <scope>NUCLEOTIDE SEQUENCE [LARGE SCALE GENOMIC DNA]</scope>
    <source>
        <strain evidence="2">AK93</strain>
    </source>
</reference>
<evidence type="ECO:0000313" key="2">
    <source>
        <dbReference type="Proteomes" id="UP000256763"/>
    </source>
</evidence>
<keyword evidence="2" id="KW-1185">Reference proteome</keyword>
<accession>A0A3E0WUH0</accession>
<name>A0A3E0WUH0_9GAMM</name>
<dbReference type="Proteomes" id="UP000256763">
    <property type="component" value="Unassembled WGS sequence"/>
</dbReference>
<evidence type="ECO:0000313" key="1">
    <source>
        <dbReference type="EMBL" id="RFA36478.1"/>
    </source>
</evidence>
<comment type="caution">
    <text evidence="1">The sequence shown here is derived from an EMBL/GenBank/DDBJ whole genome shotgun (WGS) entry which is preliminary data.</text>
</comment>